<feature type="domain" description="HepT-like" evidence="1">
    <location>
        <begin position="48"/>
        <end position="152"/>
    </location>
</feature>
<keyword evidence="3" id="KW-1185">Reference proteome</keyword>
<name>A0ABZ0SBD1_9GAMM</name>
<evidence type="ECO:0000313" key="2">
    <source>
        <dbReference type="EMBL" id="WPL16900.1"/>
    </source>
</evidence>
<sequence>MQQDELRLLLGEVGEGRRALEKIDLLYRHYGSRFRDEGARGLPDAVMLAEILGNTYTCIETVLFRISRVFENHLDSERWHKHLLQKMHIEVPGLRPAVLSPETFKLLDELRRFRHFKRYYYEFDYDWLRLEFLMTVYERMRPRLEADLDRFSGFLESLLVEADGLSGADS</sequence>
<dbReference type="Proteomes" id="UP001432180">
    <property type="component" value="Chromosome"/>
</dbReference>
<organism evidence="2 3">
    <name type="scientific">Thiorhodovibrio winogradskyi</name>
    <dbReference type="NCBI Taxonomy" id="77007"/>
    <lineage>
        <taxon>Bacteria</taxon>
        <taxon>Pseudomonadati</taxon>
        <taxon>Pseudomonadota</taxon>
        <taxon>Gammaproteobacteria</taxon>
        <taxon>Chromatiales</taxon>
        <taxon>Chromatiaceae</taxon>
        <taxon>Thiorhodovibrio</taxon>
    </lineage>
</organism>
<proteinExistence type="predicted"/>
<dbReference type="EMBL" id="CP121472">
    <property type="protein sequence ID" value="WPL16900.1"/>
    <property type="molecule type" value="Genomic_DNA"/>
</dbReference>
<evidence type="ECO:0000259" key="1">
    <source>
        <dbReference type="Pfam" id="PF20797"/>
    </source>
</evidence>
<dbReference type="RefSeq" id="WP_328987428.1">
    <property type="nucleotide sequence ID" value="NZ_CP121472.1"/>
</dbReference>
<evidence type="ECO:0000313" key="3">
    <source>
        <dbReference type="Proteomes" id="UP001432180"/>
    </source>
</evidence>
<protein>
    <recommendedName>
        <fullName evidence="1">HepT-like domain-containing protein</fullName>
    </recommendedName>
</protein>
<accession>A0ABZ0SBD1</accession>
<dbReference type="Pfam" id="PF20797">
    <property type="entry name" value="HepT-like_2"/>
    <property type="match status" value="1"/>
</dbReference>
<reference evidence="2 3" key="1">
    <citation type="journal article" date="2023" name="Microorganisms">
        <title>Thiorhodovibrio frisius and Trv. litoralis spp. nov., Two Novel Members from a Clade of Fastidious Purple Sulfur Bacteria That Exhibit Unique Red-Shifted Light-Harvesting Capabilities.</title>
        <authorList>
            <person name="Methner A."/>
            <person name="Kuzyk S.B."/>
            <person name="Petersen J."/>
            <person name="Bauer S."/>
            <person name="Brinkmann H."/>
            <person name="Sichau K."/>
            <person name="Wanner G."/>
            <person name="Wolf J."/>
            <person name="Neumann-Schaal M."/>
            <person name="Henke P."/>
            <person name="Tank M."/>
            <person name="Sproer C."/>
            <person name="Bunk B."/>
            <person name="Overmann J."/>
        </authorList>
    </citation>
    <scope>NUCLEOTIDE SEQUENCE [LARGE SCALE GENOMIC DNA]</scope>
    <source>
        <strain evidence="2 3">DSM 6702</strain>
    </source>
</reference>
<dbReference type="InterPro" id="IPR048769">
    <property type="entry name" value="HepT-like_dom"/>
</dbReference>
<gene>
    <name evidence="2" type="ORF">Thiowin_01880</name>
</gene>